<accession>A0A139LBS8</accession>
<dbReference type="SMART" id="SM00028">
    <property type="entry name" value="TPR"/>
    <property type="match status" value="3"/>
</dbReference>
<dbReference type="InterPro" id="IPR011990">
    <property type="entry name" value="TPR-like_helical_dom_sf"/>
</dbReference>
<evidence type="ECO:0000313" key="1">
    <source>
        <dbReference type="EMBL" id="KXT48897.1"/>
    </source>
</evidence>
<gene>
    <name evidence="1" type="ORF">HMPREF2531_02763</name>
</gene>
<proteinExistence type="predicted"/>
<dbReference type="SUPFAM" id="SSF48452">
    <property type="entry name" value="TPR-like"/>
    <property type="match status" value="2"/>
</dbReference>
<sequence>MSQVQILMESFFYYSLFMETNTTKRAFLKQLFTSGIICLFNPLQLLAKENKDNTPTISVIDVNQLKKEAKAAFYKHDFTRSAQIYHQLIEIAPKDITCYDGLKKVYGANQNTLEIVKLYKNGYSINPENTDFAVRYARALVSLATGNCKHEQLYRDEYKSTNLFEEAISIYNKAIIQTPQNVNLRTGLNYIITAYNRRNYQLQKSQSELIVISEETLNNAHSFLAEYTPNPINTFKKTPSKKQDYSAFIYRVANKKRRNLYTNIEKKVREENIARMKRREGERIVKSLLKEQDLAGLFAISSLLLTEKSQTTHFIGLLKKKIKLQLFRTYILAIYDKFTAQKQDFWSLIGKGALHYKCDSNSKNSLKYYLQAEQNMLVYSAQRIASVYGGQARCYQSIGSLKESEAALRKGLELLGTNNAALSLMILYAQNYVLQGKYADAISMMQYIAGKNKDFETKQDAAFPYLYSLNPDRNTHQVTTIPITLKHPGEHLKVLYALAKMQSENLDQEGLTQTFIWINEINPNDRFLTKRQALNI</sequence>
<comment type="caution">
    <text evidence="1">The sequence shown here is derived from an EMBL/GenBank/DDBJ whole genome shotgun (WGS) entry which is preliminary data.</text>
</comment>
<dbReference type="InterPro" id="IPR019734">
    <property type="entry name" value="TPR_rpt"/>
</dbReference>
<organism evidence="1">
    <name type="scientific">Bacteroides intestinalis</name>
    <dbReference type="NCBI Taxonomy" id="329854"/>
    <lineage>
        <taxon>Bacteria</taxon>
        <taxon>Pseudomonadati</taxon>
        <taxon>Bacteroidota</taxon>
        <taxon>Bacteroidia</taxon>
        <taxon>Bacteroidales</taxon>
        <taxon>Bacteroidaceae</taxon>
        <taxon>Bacteroides</taxon>
    </lineage>
</organism>
<protein>
    <submittedName>
        <fullName evidence="1">Tetratricopeptide repeat protein</fullName>
    </submittedName>
</protein>
<dbReference type="Gene3D" id="1.25.40.10">
    <property type="entry name" value="Tetratricopeptide repeat domain"/>
    <property type="match status" value="2"/>
</dbReference>
<reference evidence="1 2" key="1">
    <citation type="submission" date="2016-02" db="EMBL/GenBank/DDBJ databases">
        <authorList>
            <person name="Wen L."/>
            <person name="He K."/>
            <person name="Yang H."/>
        </authorList>
    </citation>
    <scope>NUCLEOTIDE SEQUENCE [LARGE SCALE GENOMIC DNA]</scope>
    <source>
        <strain evidence="1 2">KLE1704</strain>
    </source>
</reference>
<dbReference type="EMBL" id="LTDF01000094">
    <property type="protein sequence ID" value="KXT48897.1"/>
    <property type="molecule type" value="Genomic_DNA"/>
</dbReference>
<dbReference type="Proteomes" id="UP000070319">
    <property type="component" value="Unassembled WGS sequence"/>
</dbReference>
<name>A0A139LBS8_9BACE</name>
<dbReference type="AlphaFoldDB" id="A0A139LBS8"/>
<evidence type="ECO:0000313" key="2">
    <source>
        <dbReference type="Proteomes" id="UP000070319"/>
    </source>
</evidence>